<proteinExistence type="inferred from homology"/>
<sequence length="345" mass="36484">MTYAIQAEGLAKRYGETRALDGVDLEVPRGRLLGVLGPNGAGKTTAVRVLATLLRPDGGRARVGGYDVVRQAHQVRSLIGLTGQYAAVDETLTGVENLVMIGRLLEMPRAEARRRAAELLARFNLTEAGGRAAKTYSGGMRRRLDLAASLVGRPQLLFLDEPTTGLDPRSRADLWAVVRGLRDDGVTVLLTTQYLEEADQLADDIVVFDHGKVIASGTSDELKATTGAQVLEVRPLLPSHLDVVASVVGDVLGAAPEVAGGLVSGSVRDPALVPSIVRRLDDLGVVAAELSLRKSSLDEVFLALTGHRAEESESAGDRPGDGPGSRAGAHDDTRNGTARKREVAI</sequence>
<evidence type="ECO:0000256" key="2">
    <source>
        <dbReference type="ARBA" id="ARBA00022448"/>
    </source>
</evidence>
<feature type="compositionally biased region" description="Basic and acidic residues" evidence="10">
    <location>
        <begin position="308"/>
        <end position="320"/>
    </location>
</feature>
<dbReference type="InterPro" id="IPR050763">
    <property type="entry name" value="ABC_transporter_ATP-binding"/>
</dbReference>
<evidence type="ECO:0000256" key="5">
    <source>
        <dbReference type="ARBA" id="ARBA00022840"/>
    </source>
</evidence>
<protein>
    <submittedName>
        <fullName evidence="12">ATP-binding cassette domain-containing protein</fullName>
    </submittedName>
</protein>
<keyword evidence="3" id="KW-1003">Cell membrane</keyword>
<keyword evidence="7" id="KW-0472">Membrane</keyword>
<dbReference type="EMBL" id="JBIAXI010000008">
    <property type="protein sequence ID" value="MFF4774113.1"/>
    <property type="molecule type" value="Genomic_DNA"/>
</dbReference>
<evidence type="ECO:0000256" key="1">
    <source>
        <dbReference type="ARBA" id="ARBA00004413"/>
    </source>
</evidence>
<dbReference type="SUPFAM" id="SSF52540">
    <property type="entry name" value="P-loop containing nucleoside triphosphate hydrolases"/>
    <property type="match status" value="1"/>
</dbReference>
<evidence type="ECO:0000256" key="8">
    <source>
        <dbReference type="ARBA" id="ARBA00023251"/>
    </source>
</evidence>
<dbReference type="InterPro" id="IPR003439">
    <property type="entry name" value="ABC_transporter-like_ATP-bd"/>
</dbReference>
<feature type="region of interest" description="Disordered" evidence="10">
    <location>
        <begin position="308"/>
        <end position="345"/>
    </location>
</feature>
<dbReference type="NCBIfam" id="TIGR01188">
    <property type="entry name" value="drrA"/>
    <property type="match status" value="1"/>
</dbReference>
<dbReference type="PROSITE" id="PS50893">
    <property type="entry name" value="ABC_TRANSPORTER_2"/>
    <property type="match status" value="1"/>
</dbReference>
<evidence type="ECO:0000256" key="9">
    <source>
        <dbReference type="ARBA" id="ARBA00049985"/>
    </source>
</evidence>
<name>A0ABW6V711_MICFU</name>
<dbReference type="SMART" id="SM00382">
    <property type="entry name" value="AAA"/>
    <property type="match status" value="1"/>
</dbReference>
<keyword evidence="13" id="KW-1185">Reference proteome</keyword>
<dbReference type="PANTHER" id="PTHR42711">
    <property type="entry name" value="ABC TRANSPORTER ATP-BINDING PROTEIN"/>
    <property type="match status" value="1"/>
</dbReference>
<dbReference type="GO" id="GO:0005524">
    <property type="term" value="F:ATP binding"/>
    <property type="evidence" value="ECO:0007669"/>
    <property type="project" value="UniProtKB-KW"/>
</dbReference>
<reference evidence="12 13" key="1">
    <citation type="submission" date="2024-10" db="EMBL/GenBank/DDBJ databases">
        <title>The Natural Products Discovery Center: Release of the First 8490 Sequenced Strains for Exploring Actinobacteria Biosynthetic Diversity.</title>
        <authorList>
            <person name="Kalkreuter E."/>
            <person name="Kautsar S.A."/>
            <person name="Yang D."/>
            <person name="Bader C.D."/>
            <person name="Teijaro C.N."/>
            <person name="Fluegel L."/>
            <person name="Davis C.M."/>
            <person name="Simpson J.R."/>
            <person name="Lauterbach L."/>
            <person name="Steele A.D."/>
            <person name="Gui C."/>
            <person name="Meng S."/>
            <person name="Li G."/>
            <person name="Viehrig K."/>
            <person name="Ye F."/>
            <person name="Su P."/>
            <person name="Kiefer A.F."/>
            <person name="Nichols A."/>
            <person name="Cepeda A.J."/>
            <person name="Yan W."/>
            <person name="Fan B."/>
            <person name="Jiang Y."/>
            <person name="Adhikari A."/>
            <person name="Zheng C.-J."/>
            <person name="Schuster L."/>
            <person name="Cowan T.M."/>
            <person name="Smanski M.J."/>
            <person name="Chevrette M.G."/>
            <person name="De Carvalho L.P.S."/>
            <person name="Shen B."/>
        </authorList>
    </citation>
    <scope>NUCLEOTIDE SEQUENCE [LARGE SCALE GENOMIC DNA]</scope>
    <source>
        <strain evidence="12 13">NPDC001281</strain>
    </source>
</reference>
<keyword evidence="2" id="KW-0813">Transport</keyword>
<feature type="domain" description="ABC transporter" evidence="11">
    <location>
        <begin position="5"/>
        <end position="235"/>
    </location>
</feature>
<evidence type="ECO:0000256" key="7">
    <source>
        <dbReference type="ARBA" id="ARBA00023136"/>
    </source>
</evidence>
<dbReference type="InterPro" id="IPR017871">
    <property type="entry name" value="ABC_transporter-like_CS"/>
</dbReference>
<feature type="compositionally biased region" description="Basic and acidic residues" evidence="10">
    <location>
        <begin position="328"/>
        <end position="345"/>
    </location>
</feature>
<evidence type="ECO:0000313" key="12">
    <source>
        <dbReference type="EMBL" id="MFF4774113.1"/>
    </source>
</evidence>
<comment type="similarity">
    <text evidence="9">Belongs to the ABC transporter superfamily. Drug exporter-1 (DrugE1) (TC 3.A.1.105) family.</text>
</comment>
<evidence type="ECO:0000313" key="13">
    <source>
        <dbReference type="Proteomes" id="UP001602119"/>
    </source>
</evidence>
<dbReference type="Gene3D" id="3.40.50.300">
    <property type="entry name" value="P-loop containing nucleotide triphosphate hydrolases"/>
    <property type="match status" value="1"/>
</dbReference>
<keyword evidence="6" id="KW-1278">Translocase</keyword>
<evidence type="ECO:0000256" key="10">
    <source>
        <dbReference type="SAM" id="MobiDB-lite"/>
    </source>
</evidence>
<dbReference type="RefSeq" id="WP_084463904.1">
    <property type="nucleotide sequence ID" value="NZ_BBYK01000043.1"/>
</dbReference>
<gene>
    <name evidence="12" type="ORF">ACFY05_14755</name>
</gene>
<evidence type="ECO:0000259" key="11">
    <source>
        <dbReference type="PROSITE" id="PS50893"/>
    </source>
</evidence>
<dbReference type="Pfam" id="PF00005">
    <property type="entry name" value="ABC_tran"/>
    <property type="match status" value="1"/>
</dbReference>
<dbReference type="InterPro" id="IPR003593">
    <property type="entry name" value="AAA+_ATPase"/>
</dbReference>
<accession>A0ABW6V711</accession>
<organism evidence="12 13">
    <name type="scientific">Microtetraspora fusca</name>
    <dbReference type="NCBI Taxonomy" id="1997"/>
    <lineage>
        <taxon>Bacteria</taxon>
        <taxon>Bacillati</taxon>
        <taxon>Actinomycetota</taxon>
        <taxon>Actinomycetes</taxon>
        <taxon>Streptosporangiales</taxon>
        <taxon>Streptosporangiaceae</taxon>
        <taxon>Microtetraspora</taxon>
    </lineage>
</organism>
<evidence type="ECO:0000256" key="4">
    <source>
        <dbReference type="ARBA" id="ARBA00022741"/>
    </source>
</evidence>
<keyword evidence="8" id="KW-0046">Antibiotic resistance</keyword>
<comment type="caution">
    <text evidence="12">The sequence shown here is derived from an EMBL/GenBank/DDBJ whole genome shotgun (WGS) entry which is preliminary data.</text>
</comment>
<keyword evidence="5 12" id="KW-0067">ATP-binding</keyword>
<dbReference type="InterPro" id="IPR005894">
    <property type="entry name" value="DrrA"/>
</dbReference>
<dbReference type="InterPro" id="IPR027417">
    <property type="entry name" value="P-loop_NTPase"/>
</dbReference>
<dbReference type="Proteomes" id="UP001602119">
    <property type="component" value="Unassembled WGS sequence"/>
</dbReference>
<keyword evidence="4" id="KW-0547">Nucleotide-binding</keyword>
<dbReference type="PROSITE" id="PS00211">
    <property type="entry name" value="ABC_TRANSPORTER_1"/>
    <property type="match status" value="1"/>
</dbReference>
<comment type="subcellular location">
    <subcellularLocation>
        <location evidence="1">Cell membrane</location>
        <topology evidence="1">Peripheral membrane protein</topology>
        <orientation evidence="1">Cytoplasmic side</orientation>
    </subcellularLocation>
</comment>
<evidence type="ECO:0000256" key="3">
    <source>
        <dbReference type="ARBA" id="ARBA00022475"/>
    </source>
</evidence>
<evidence type="ECO:0000256" key="6">
    <source>
        <dbReference type="ARBA" id="ARBA00022967"/>
    </source>
</evidence>
<dbReference type="PANTHER" id="PTHR42711:SF19">
    <property type="entry name" value="DOXORUBICIN RESISTANCE ATP-BINDING PROTEIN DRRA"/>
    <property type="match status" value="1"/>
</dbReference>